<dbReference type="SUPFAM" id="SSF52172">
    <property type="entry name" value="CheY-like"/>
    <property type="match status" value="1"/>
</dbReference>
<evidence type="ECO:0000256" key="8">
    <source>
        <dbReference type="PROSITE-ProRule" id="PRU00169"/>
    </source>
</evidence>
<dbReference type="InterPro" id="IPR001867">
    <property type="entry name" value="OmpR/PhoB-type_DNA-bd"/>
</dbReference>
<keyword evidence="2 8" id="KW-0597">Phosphoprotein</keyword>
<dbReference type="InterPro" id="IPR016032">
    <property type="entry name" value="Sig_transdc_resp-reg_C-effctor"/>
</dbReference>
<dbReference type="Gene3D" id="6.10.250.690">
    <property type="match status" value="1"/>
</dbReference>
<keyword evidence="5 9" id="KW-0238">DNA-binding</keyword>
<keyword evidence="4" id="KW-0805">Transcription regulation</keyword>
<dbReference type="InterPro" id="IPR036388">
    <property type="entry name" value="WH-like_DNA-bd_sf"/>
</dbReference>
<evidence type="ECO:0000313" key="12">
    <source>
        <dbReference type="EMBL" id="EFB75738.1"/>
    </source>
</evidence>
<reference evidence="12" key="1">
    <citation type="submission" date="2009-12" db="EMBL/GenBank/DDBJ databases">
        <authorList>
            <person name="Weinstock G."/>
            <person name="Sodergren E."/>
            <person name="Clifton S."/>
            <person name="Fulton L."/>
            <person name="Fulton B."/>
            <person name="Courtney L."/>
            <person name="Fronick C."/>
            <person name="Harrison M."/>
            <person name="Strong C."/>
            <person name="Farmer C."/>
            <person name="Delahaunty K."/>
            <person name="Markovic C."/>
            <person name="Hall O."/>
            <person name="Minx P."/>
            <person name="Tomlinson C."/>
            <person name="Mitreva M."/>
            <person name="Nelson J."/>
            <person name="Hou S."/>
            <person name="Wollam A."/>
            <person name="Pepin K.H."/>
            <person name="Johnson M."/>
            <person name="Bhonagiri V."/>
            <person name="Nash W.E."/>
            <person name="Warren W."/>
            <person name="Chinwalla A."/>
            <person name="Mardis E.R."/>
            <person name="Wilson R.K."/>
        </authorList>
    </citation>
    <scope>NUCLEOTIDE SEQUENCE [LARGE SCALE GENOMIC DNA]</scope>
    <source>
        <strain evidence="12">DSM 15176</strain>
    </source>
</reference>
<dbReference type="Pfam" id="PF00486">
    <property type="entry name" value="Trans_reg_C"/>
    <property type="match status" value="1"/>
</dbReference>
<feature type="domain" description="Response regulatory" evidence="10">
    <location>
        <begin position="8"/>
        <end position="122"/>
    </location>
</feature>
<sequence>MQTIYDAKLLLVDDTPELLNLLCEHLRAAGYHAIAMAGNCAAAREAFAQRRPELMILDINLPDGDGFALFRQLRAQADVPALFLSARDADADRLFGLGLGADDYLTKPFLMQELLLRVQHILQRAYRSELQCGRSNVLQLGERTVELADAQVRLPDKSTLPLTATERAILQKLGENRGHIITYDALCEAVWGQDYYGYENSLNVHIRHLREKLEETPGKPRWLLTVRGIGYKLAGEARP</sequence>
<keyword evidence="3" id="KW-0902">Two-component regulatory system</keyword>
<dbReference type="PANTHER" id="PTHR48111:SF1">
    <property type="entry name" value="TWO-COMPONENT RESPONSE REGULATOR ORR33"/>
    <property type="match status" value="1"/>
</dbReference>
<dbReference type="RefSeq" id="WP_007046898.1">
    <property type="nucleotide sequence ID" value="NZ_GG704769.1"/>
</dbReference>
<evidence type="ECO:0000256" key="1">
    <source>
        <dbReference type="ARBA" id="ARBA00018672"/>
    </source>
</evidence>
<accession>D1PMF3</accession>
<feature type="DNA-binding region" description="OmpR/PhoB-type" evidence="9">
    <location>
        <begin position="135"/>
        <end position="235"/>
    </location>
</feature>
<evidence type="ECO:0000256" key="6">
    <source>
        <dbReference type="ARBA" id="ARBA00023163"/>
    </source>
</evidence>
<dbReference type="Pfam" id="PF00072">
    <property type="entry name" value="Response_reg"/>
    <property type="match status" value="1"/>
</dbReference>
<feature type="modified residue" description="4-aspartylphosphate" evidence="8">
    <location>
        <position position="58"/>
    </location>
</feature>
<dbReference type="SMART" id="SM00448">
    <property type="entry name" value="REC"/>
    <property type="match status" value="1"/>
</dbReference>
<dbReference type="PANTHER" id="PTHR48111">
    <property type="entry name" value="REGULATOR OF RPOS"/>
    <property type="match status" value="1"/>
</dbReference>
<dbReference type="InterPro" id="IPR039420">
    <property type="entry name" value="WalR-like"/>
</dbReference>
<dbReference type="EMBL" id="ACBY02000023">
    <property type="protein sequence ID" value="EFB75738.1"/>
    <property type="molecule type" value="Genomic_DNA"/>
</dbReference>
<feature type="domain" description="OmpR/PhoB-type" evidence="11">
    <location>
        <begin position="135"/>
        <end position="235"/>
    </location>
</feature>
<dbReference type="SMART" id="SM00862">
    <property type="entry name" value="Trans_reg_C"/>
    <property type="match status" value="1"/>
</dbReference>
<dbReference type="PROSITE" id="PS50110">
    <property type="entry name" value="RESPONSE_REGULATORY"/>
    <property type="match status" value="1"/>
</dbReference>
<dbReference type="CDD" id="cd00383">
    <property type="entry name" value="trans_reg_C"/>
    <property type="match status" value="1"/>
</dbReference>
<comment type="caution">
    <text evidence="12">The sequence shown here is derived from an EMBL/GenBank/DDBJ whole genome shotgun (WGS) entry which is preliminary data.</text>
</comment>
<dbReference type="AlphaFoldDB" id="D1PMF3"/>
<evidence type="ECO:0000313" key="13">
    <source>
        <dbReference type="Proteomes" id="UP000003438"/>
    </source>
</evidence>
<protein>
    <recommendedName>
        <fullName evidence="1">Stage 0 sporulation protein A homolog</fullName>
    </recommendedName>
</protein>
<organism evidence="12 13">
    <name type="scientific">Subdoligranulum variabile DSM 15176</name>
    <dbReference type="NCBI Taxonomy" id="411471"/>
    <lineage>
        <taxon>Bacteria</taxon>
        <taxon>Bacillati</taxon>
        <taxon>Bacillota</taxon>
        <taxon>Clostridia</taxon>
        <taxon>Eubacteriales</taxon>
        <taxon>Oscillospiraceae</taxon>
        <taxon>Subdoligranulum</taxon>
    </lineage>
</organism>
<keyword evidence="13" id="KW-1185">Reference proteome</keyword>
<gene>
    <name evidence="12" type="ORF">SUBVAR_05513</name>
</gene>
<evidence type="ECO:0000256" key="5">
    <source>
        <dbReference type="ARBA" id="ARBA00023125"/>
    </source>
</evidence>
<dbReference type="PROSITE" id="PS51755">
    <property type="entry name" value="OMPR_PHOB"/>
    <property type="match status" value="1"/>
</dbReference>
<evidence type="ECO:0000256" key="4">
    <source>
        <dbReference type="ARBA" id="ARBA00023015"/>
    </source>
</evidence>
<dbReference type="GO" id="GO:0006355">
    <property type="term" value="P:regulation of DNA-templated transcription"/>
    <property type="evidence" value="ECO:0007669"/>
    <property type="project" value="InterPro"/>
</dbReference>
<dbReference type="GO" id="GO:0005829">
    <property type="term" value="C:cytosol"/>
    <property type="evidence" value="ECO:0007669"/>
    <property type="project" value="TreeGrafter"/>
</dbReference>
<dbReference type="InterPro" id="IPR001789">
    <property type="entry name" value="Sig_transdc_resp-reg_receiver"/>
</dbReference>
<evidence type="ECO:0000256" key="9">
    <source>
        <dbReference type="PROSITE-ProRule" id="PRU01091"/>
    </source>
</evidence>
<dbReference type="SUPFAM" id="SSF46894">
    <property type="entry name" value="C-terminal effector domain of the bipartite response regulators"/>
    <property type="match status" value="1"/>
</dbReference>
<dbReference type="eggNOG" id="COG0745">
    <property type="taxonomic scope" value="Bacteria"/>
</dbReference>
<name>D1PMF3_9FIRM</name>
<evidence type="ECO:0000256" key="2">
    <source>
        <dbReference type="ARBA" id="ARBA00022553"/>
    </source>
</evidence>
<comment type="function">
    <text evidence="7">May play the central regulatory role in sporulation. It may be an element of the effector pathway responsible for the activation of sporulation genes in response to nutritional stress. Spo0A may act in concert with spo0H (a sigma factor) to control the expression of some genes that are critical to the sporulation process.</text>
</comment>
<evidence type="ECO:0000256" key="7">
    <source>
        <dbReference type="ARBA" id="ARBA00024867"/>
    </source>
</evidence>
<dbReference type="Gene3D" id="3.40.50.2300">
    <property type="match status" value="1"/>
</dbReference>
<dbReference type="GO" id="GO:0000976">
    <property type="term" value="F:transcription cis-regulatory region binding"/>
    <property type="evidence" value="ECO:0007669"/>
    <property type="project" value="TreeGrafter"/>
</dbReference>
<evidence type="ECO:0000256" key="3">
    <source>
        <dbReference type="ARBA" id="ARBA00023012"/>
    </source>
</evidence>
<evidence type="ECO:0000259" key="11">
    <source>
        <dbReference type="PROSITE" id="PS51755"/>
    </source>
</evidence>
<dbReference type="GO" id="GO:0000156">
    <property type="term" value="F:phosphorelay response regulator activity"/>
    <property type="evidence" value="ECO:0007669"/>
    <property type="project" value="TreeGrafter"/>
</dbReference>
<dbReference type="CDD" id="cd17574">
    <property type="entry name" value="REC_OmpR"/>
    <property type="match status" value="1"/>
</dbReference>
<dbReference type="Proteomes" id="UP000003438">
    <property type="component" value="Unassembled WGS sequence"/>
</dbReference>
<dbReference type="Gene3D" id="1.10.10.10">
    <property type="entry name" value="Winged helix-like DNA-binding domain superfamily/Winged helix DNA-binding domain"/>
    <property type="match status" value="1"/>
</dbReference>
<dbReference type="HOGENOM" id="CLU_000445_30_4_9"/>
<proteinExistence type="predicted"/>
<keyword evidence="6" id="KW-0804">Transcription</keyword>
<dbReference type="GO" id="GO:0032993">
    <property type="term" value="C:protein-DNA complex"/>
    <property type="evidence" value="ECO:0007669"/>
    <property type="project" value="TreeGrafter"/>
</dbReference>
<evidence type="ECO:0000259" key="10">
    <source>
        <dbReference type="PROSITE" id="PS50110"/>
    </source>
</evidence>
<dbReference type="OrthoDB" id="9779174at2"/>
<dbReference type="STRING" id="411471.SUBVAR_05513"/>
<dbReference type="InterPro" id="IPR011006">
    <property type="entry name" value="CheY-like_superfamily"/>
</dbReference>